<dbReference type="InterPro" id="IPR000210">
    <property type="entry name" value="BTB/POZ_dom"/>
</dbReference>
<comment type="caution">
    <text evidence="3">The sequence shown here is derived from an EMBL/GenBank/DDBJ whole genome shotgun (WGS) entry which is preliminary data.</text>
</comment>
<dbReference type="GO" id="GO:0051260">
    <property type="term" value="P:protein homooligomerization"/>
    <property type="evidence" value="ECO:0007669"/>
    <property type="project" value="InterPro"/>
</dbReference>
<feature type="domain" description="BTB" evidence="2">
    <location>
        <begin position="162"/>
        <end position="228"/>
    </location>
</feature>
<dbReference type="AlphaFoldDB" id="A0A6G0WKN5"/>
<evidence type="ECO:0000313" key="4">
    <source>
        <dbReference type="Proteomes" id="UP000481153"/>
    </source>
</evidence>
<dbReference type="Pfam" id="PF02214">
    <property type="entry name" value="BTB_2"/>
    <property type="match status" value="1"/>
</dbReference>
<sequence length="278" mass="30408">MESASPSPSAKAELSPTSSVGTTQPLSGTPNESAHHFVVKKGRPLHSIWSVFTDKVNAHLLSEGPRAPCKHCNNVVLHHNKTACVERHLKKCVPFLTRMHALPTHERPDWFNNPRSSKKSLDAASLVFSIKKQQQTKSAVYSTTSAASSSFLHVAAAATTSPTVKLNVGGSLFETTKATLLQHEHSFFHDLLVNGHPRADGTYFLDLDPKSFGHVMDFLRFGELSVEGLTGWDRRKLAKTMAFLKLQLPPWDPLTESAALEKTPSSSSIPSPAPVHHI</sequence>
<evidence type="ECO:0000259" key="2">
    <source>
        <dbReference type="PROSITE" id="PS50097"/>
    </source>
</evidence>
<dbReference type="EMBL" id="VJMJ01000188">
    <property type="protein sequence ID" value="KAF0727815.1"/>
    <property type="molecule type" value="Genomic_DNA"/>
</dbReference>
<gene>
    <name evidence="3" type="ORF">Ae201684_014250</name>
</gene>
<organism evidence="3 4">
    <name type="scientific">Aphanomyces euteiches</name>
    <dbReference type="NCBI Taxonomy" id="100861"/>
    <lineage>
        <taxon>Eukaryota</taxon>
        <taxon>Sar</taxon>
        <taxon>Stramenopiles</taxon>
        <taxon>Oomycota</taxon>
        <taxon>Saprolegniomycetes</taxon>
        <taxon>Saprolegniales</taxon>
        <taxon>Verrucalvaceae</taxon>
        <taxon>Aphanomyces</taxon>
    </lineage>
</organism>
<feature type="compositionally biased region" description="Low complexity" evidence="1">
    <location>
        <begin position="1"/>
        <end position="16"/>
    </location>
</feature>
<feature type="compositionally biased region" description="Polar residues" evidence="1">
    <location>
        <begin position="17"/>
        <end position="32"/>
    </location>
</feature>
<protein>
    <recommendedName>
        <fullName evidence="2">BTB domain-containing protein</fullName>
    </recommendedName>
</protein>
<dbReference type="InterPro" id="IPR045068">
    <property type="entry name" value="BACURD1-3"/>
</dbReference>
<evidence type="ECO:0000256" key="1">
    <source>
        <dbReference type="SAM" id="MobiDB-lite"/>
    </source>
</evidence>
<dbReference type="Gene3D" id="3.30.710.10">
    <property type="entry name" value="Potassium Channel Kv1.1, Chain A"/>
    <property type="match status" value="1"/>
</dbReference>
<dbReference type="CDD" id="cd18316">
    <property type="entry name" value="BTB_POZ_KCTD-like"/>
    <property type="match status" value="1"/>
</dbReference>
<proteinExistence type="predicted"/>
<reference evidence="3 4" key="1">
    <citation type="submission" date="2019-07" db="EMBL/GenBank/DDBJ databases">
        <title>Genomics analysis of Aphanomyces spp. identifies a new class of oomycete effector associated with host adaptation.</title>
        <authorList>
            <person name="Gaulin E."/>
        </authorList>
    </citation>
    <scope>NUCLEOTIDE SEQUENCE [LARGE SCALE GENOMIC DNA]</scope>
    <source>
        <strain evidence="3 4">ATCC 201684</strain>
    </source>
</reference>
<dbReference type="SUPFAM" id="SSF54695">
    <property type="entry name" value="POZ domain"/>
    <property type="match status" value="1"/>
</dbReference>
<dbReference type="PANTHER" id="PTHR11145:SF8">
    <property type="entry name" value="RE57120P"/>
    <property type="match status" value="1"/>
</dbReference>
<feature type="region of interest" description="Disordered" evidence="1">
    <location>
        <begin position="259"/>
        <end position="278"/>
    </location>
</feature>
<name>A0A6G0WKN5_9STRA</name>
<dbReference type="PANTHER" id="PTHR11145">
    <property type="entry name" value="BTB/POZ DOMAIN-CONTAINING ADAPTER FOR CUL3-MEDIATED RHOA DEGRADATION PROTEIN FAMILY MEMBER"/>
    <property type="match status" value="1"/>
</dbReference>
<dbReference type="Proteomes" id="UP000481153">
    <property type="component" value="Unassembled WGS sequence"/>
</dbReference>
<dbReference type="InterPro" id="IPR003131">
    <property type="entry name" value="T1-type_BTB"/>
</dbReference>
<keyword evidence="4" id="KW-1185">Reference proteome</keyword>
<dbReference type="PROSITE" id="PS50097">
    <property type="entry name" value="BTB"/>
    <property type="match status" value="1"/>
</dbReference>
<feature type="region of interest" description="Disordered" evidence="1">
    <location>
        <begin position="1"/>
        <end position="33"/>
    </location>
</feature>
<evidence type="ECO:0000313" key="3">
    <source>
        <dbReference type="EMBL" id="KAF0727815.1"/>
    </source>
</evidence>
<dbReference type="VEuPathDB" id="FungiDB:AeMF1_016280"/>
<dbReference type="SMART" id="SM00225">
    <property type="entry name" value="BTB"/>
    <property type="match status" value="1"/>
</dbReference>
<accession>A0A6G0WKN5</accession>
<dbReference type="InterPro" id="IPR011333">
    <property type="entry name" value="SKP1/BTB/POZ_sf"/>
</dbReference>